<sequence length="64" mass="7031">MPPMNRVVIAHGRVVLNPNMKRLMLVPNSPNMMTGFLPILSESIPHGTPPRNPPTAYDDEISPA</sequence>
<proteinExistence type="predicted"/>
<reference evidence="1" key="1">
    <citation type="submission" date="2022-04" db="EMBL/GenBank/DDBJ databases">
        <title>Genome of the entomopathogenic fungus Entomophthora muscae.</title>
        <authorList>
            <person name="Elya C."/>
            <person name="Lovett B.R."/>
            <person name="Lee E."/>
            <person name="Macias A.M."/>
            <person name="Hajek A.E."/>
            <person name="De Bivort B.L."/>
            <person name="Kasson M.T."/>
            <person name="De Fine Licht H.H."/>
            <person name="Stajich J.E."/>
        </authorList>
    </citation>
    <scope>NUCLEOTIDE SEQUENCE</scope>
    <source>
        <strain evidence="1">Berkeley</strain>
    </source>
</reference>
<protein>
    <submittedName>
        <fullName evidence="1">Uncharacterized protein</fullName>
    </submittedName>
</protein>
<evidence type="ECO:0000313" key="1">
    <source>
        <dbReference type="EMBL" id="KAJ9088468.1"/>
    </source>
</evidence>
<dbReference type="Proteomes" id="UP001165960">
    <property type="component" value="Unassembled WGS sequence"/>
</dbReference>
<dbReference type="EMBL" id="QTSX02000116">
    <property type="protein sequence ID" value="KAJ9088468.1"/>
    <property type="molecule type" value="Genomic_DNA"/>
</dbReference>
<keyword evidence="2" id="KW-1185">Reference proteome</keyword>
<name>A0ACC2UNT2_9FUNG</name>
<organism evidence="1 2">
    <name type="scientific">Entomophthora muscae</name>
    <dbReference type="NCBI Taxonomy" id="34485"/>
    <lineage>
        <taxon>Eukaryota</taxon>
        <taxon>Fungi</taxon>
        <taxon>Fungi incertae sedis</taxon>
        <taxon>Zoopagomycota</taxon>
        <taxon>Entomophthoromycotina</taxon>
        <taxon>Entomophthoromycetes</taxon>
        <taxon>Entomophthorales</taxon>
        <taxon>Entomophthoraceae</taxon>
        <taxon>Entomophthora</taxon>
    </lineage>
</organism>
<evidence type="ECO:0000313" key="2">
    <source>
        <dbReference type="Proteomes" id="UP001165960"/>
    </source>
</evidence>
<comment type="caution">
    <text evidence="1">The sequence shown here is derived from an EMBL/GenBank/DDBJ whole genome shotgun (WGS) entry which is preliminary data.</text>
</comment>
<accession>A0ACC2UNT2</accession>
<gene>
    <name evidence="1" type="ORF">DSO57_1022820</name>
</gene>